<organism evidence="6 7">
    <name type="scientific">Nocardia donostiensis</name>
    <dbReference type="NCBI Taxonomy" id="1538463"/>
    <lineage>
        <taxon>Bacteria</taxon>
        <taxon>Bacillati</taxon>
        <taxon>Actinomycetota</taxon>
        <taxon>Actinomycetes</taxon>
        <taxon>Mycobacteriales</taxon>
        <taxon>Nocardiaceae</taxon>
        <taxon>Nocardia</taxon>
    </lineage>
</organism>
<dbReference type="InterPro" id="IPR029510">
    <property type="entry name" value="Ald_DH_CS_GLU"/>
</dbReference>
<dbReference type="FunFam" id="3.40.605.10:FF:000007">
    <property type="entry name" value="NAD/NADP-dependent betaine aldehyde dehydrogenase"/>
    <property type="match status" value="1"/>
</dbReference>
<reference evidence="6 7" key="1">
    <citation type="journal article" date="2016" name="Antonie Van Leeuwenhoek">
        <title>Nocardia donostiensis sp. nov., isolated from human respiratory specimens.</title>
        <authorList>
            <person name="Ercibengoa M."/>
            <person name="Bell M."/>
            <person name="Marimon J.M."/>
            <person name="Humrighouse B."/>
            <person name="Klenk H.P."/>
            <person name="Potter G."/>
            <person name="Perez-Trallero E."/>
        </authorList>
    </citation>
    <scope>NUCLEOTIDE SEQUENCE [LARGE SCALE GENOMIC DNA]</scope>
    <source>
        <strain evidence="6 7">X1655</strain>
    </source>
</reference>
<dbReference type="InterPro" id="IPR016163">
    <property type="entry name" value="Ald_DH_C"/>
</dbReference>
<evidence type="ECO:0000256" key="4">
    <source>
        <dbReference type="RuleBase" id="RU003345"/>
    </source>
</evidence>
<protein>
    <submittedName>
        <fullName evidence="6">Aldehyde dehydrogenase</fullName>
    </submittedName>
</protein>
<dbReference type="Proteomes" id="UP000188836">
    <property type="component" value="Unassembled WGS sequence"/>
</dbReference>
<evidence type="ECO:0000313" key="6">
    <source>
        <dbReference type="EMBL" id="ONM48012.1"/>
    </source>
</evidence>
<comment type="similarity">
    <text evidence="1 4">Belongs to the aldehyde dehydrogenase family.</text>
</comment>
<dbReference type="AlphaFoldDB" id="A0A1V2TER0"/>
<dbReference type="InterPro" id="IPR044086">
    <property type="entry name" value="LUC3-like"/>
</dbReference>
<dbReference type="PANTHER" id="PTHR11699">
    <property type="entry name" value="ALDEHYDE DEHYDROGENASE-RELATED"/>
    <property type="match status" value="1"/>
</dbReference>
<evidence type="ECO:0000313" key="7">
    <source>
        <dbReference type="Proteomes" id="UP000188836"/>
    </source>
</evidence>
<dbReference type="OrthoDB" id="6882680at2"/>
<dbReference type="RefSeq" id="WP_077117716.1">
    <property type="nucleotide sequence ID" value="NZ_MUKP01000008.1"/>
</dbReference>
<dbReference type="InterPro" id="IPR016161">
    <property type="entry name" value="Ald_DH/histidinol_DH"/>
</dbReference>
<dbReference type="Gene3D" id="3.40.605.10">
    <property type="entry name" value="Aldehyde Dehydrogenase, Chain A, domain 1"/>
    <property type="match status" value="1"/>
</dbReference>
<dbReference type="PROSITE" id="PS00687">
    <property type="entry name" value="ALDEHYDE_DEHYDR_GLU"/>
    <property type="match status" value="1"/>
</dbReference>
<dbReference type="EMBL" id="MUMY01000012">
    <property type="protein sequence ID" value="ONM48012.1"/>
    <property type="molecule type" value="Genomic_DNA"/>
</dbReference>
<dbReference type="GO" id="GO:0016620">
    <property type="term" value="F:oxidoreductase activity, acting on the aldehyde or oxo group of donors, NAD or NADP as acceptor"/>
    <property type="evidence" value="ECO:0007669"/>
    <property type="project" value="InterPro"/>
</dbReference>
<keyword evidence="2 4" id="KW-0560">Oxidoreductase</keyword>
<dbReference type="STRING" id="1538463.B0T36_21135"/>
<sequence length="486" mass="52732">MTVGQSVQVGVGAEFVMTINGESVKGAETSDVFNPATRSVIAQVPVATREDLNRAVDAAHQAFATWSAAPLAERQALVAAIGDRLEERAEDFMALLTAEQGKPRAMAEWEVYGSIAWFREVAKQSLPEDVVEDTAERRVISRRTPLGVVAAIVPWNFPILLAVWKIAPALVAGNTIIVKPSPFTPLCDLKLVELVQDLLPPGVLSALSGDDDLGKWMTAHDRIAKIAFTGSTETGKHVMRSAAGTLKRITLELGGNDPAIVLGDVDPKKVAPQLFWAAFQNNAQFCNAAKRVYVHDSVYDAVRDELVAFARTVKVGNGAQPDTELGPIQNEPQYRKVAEYFDDCAANGYTFALGGRIDPDAEGWFVPVTIVDNPPENSRLVAEEPFGPIVPLLRWSDEDDVVRRANDTVWGLGATVWGEDLDAIQRIGRRLEAGTVWLNEVHQYSPHQVFGGHKQSGIGAENSLHGLAEYTNHQTITLNKASGSVS</sequence>
<dbReference type="SUPFAM" id="SSF53720">
    <property type="entry name" value="ALDH-like"/>
    <property type="match status" value="1"/>
</dbReference>
<dbReference type="CDD" id="cd07106">
    <property type="entry name" value="ALDH_AldA-AAD23400"/>
    <property type="match status" value="1"/>
</dbReference>
<dbReference type="Gene3D" id="3.40.309.10">
    <property type="entry name" value="Aldehyde Dehydrogenase, Chain A, domain 2"/>
    <property type="match status" value="1"/>
</dbReference>
<dbReference type="InterPro" id="IPR016162">
    <property type="entry name" value="Ald_DH_N"/>
</dbReference>
<feature type="active site" evidence="3">
    <location>
        <position position="252"/>
    </location>
</feature>
<evidence type="ECO:0000256" key="3">
    <source>
        <dbReference type="PROSITE-ProRule" id="PRU10007"/>
    </source>
</evidence>
<comment type="caution">
    <text evidence="6">The sequence shown here is derived from an EMBL/GenBank/DDBJ whole genome shotgun (WGS) entry which is preliminary data.</text>
</comment>
<keyword evidence="7" id="KW-1185">Reference proteome</keyword>
<gene>
    <name evidence="6" type="ORF">B0T46_15480</name>
</gene>
<feature type="domain" description="Aldehyde dehydrogenase" evidence="5">
    <location>
        <begin position="28"/>
        <end position="476"/>
    </location>
</feature>
<evidence type="ECO:0000256" key="1">
    <source>
        <dbReference type="ARBA" id="ARBA00009986"/>
    </source>
</evidence>
<dbReference type="InterPro" id="IPR015590">
    <property type="entry name" value="Aldehyde_DH_dom"/>
</dbReference>
<proteinExistence type="inferred from homology"/>
<evidence type="ECO:0000259" key="5">
    <source>
        <dbReference type="Pfam" id="PF00171"/>
    </source>
</evidence>
<accession>A0A1V2TER0</accession>
<evidence type="ECO:0000256" key="2">
    <source>
        <dbReference type="ARBA" id="ARBA00023002"/>
    </source>
</evidence>
<name>A0A1V2TER0_9NOCA</name>
<dbReference type="Pfam" id="PF00171">
    <property type="entry name" value="Aldedh"/>
    <property type="match status" value="1"/>
</dbReference>